<dbReference type="STRING" id="121821.GCA_001870675_01776"/>
<evidence type="ECO:0000313" key="1">
    <source>
        <dbReference type="EMBL" id="PZX37226.1"/>
    </source>
</evidence>
<keyword evidence="2" id="KW-1185">Reference proteome</keyword>
<dbReference type="Proteomes" id="UP000249364">
    <property type="component" value="Unassembled WGS sequence"/>
</dbReference>
<organism evidence="1 2">
    <name type="scientific">Roseinatronobacter thiooxidans</name>
    <dbReference type="NCBI Taxonomy" id="121821"/>
    <lineage>
        <taxon>Bacteria</taxon>
        <taxon>Pseudomonadati</taxon>
        <taxon>Pseudomonadota</taxon>
        <taxon>Alphaproteobacteria</taxon>
        <taxon>Rhodobacterales</taxon>
        <taxon>Paracoccaceae</taxon>
        <taxon>Roseinatronobacter</taxon>
    </lineage>
</organism>
<evidence type="ECO:0000313" key="2">
    <source>
        <dbReference type="Proteomes" id="UP000249364"/>
    </source>
</evidence>
<sequence length="71" mass="7529">MTMKTEQMRVQMHDVLGGCPIPDAALDQYAAIIADLSGAICNAAKTLHPEDTAADFAAFLDRFAESADDAS</sequence>
<proteinExistence type="predicted"/>
<name>A0A2W7PNU8_9RHOB</name>
<accession>A0A2W7PNU8</accession>
<dbReference type="RefSeq" id="WP_071468501.1">
    <property type="nucleotide sequence ID" value="NZ_MEHT01000006.1"/>
</dbReference>
<dbReference type="EMBL" id="QKZQ01000022">
    <property type="protein sequence ID" value="PZX37226.1"/>
    <property type="molecule type" value="Genomic_DNA"/>
</dbReference>
<comment type="caution">
    <text evidence="1">The sequence shown here is derived from an EMBL/GenBank/DDBJ whole genome shotgun (WGS) entry which is preliminary data.</text>
</comment>
<reference evidence="1 2" key="1">
    <citation type="submission" date="2018-06" db="EMBL/GenBank/DDBJ databases">
        <title>Genomic Encyclopedia of Archaeal and Bacterial Type Strains, Phase II (KMG-II): from individual species to whole genera.</title>
        <authorList>
            <person name="Goeker M."/>
        </authorList>
    </citation>
    <scope>NUCLEOTIDE SEQUENCE [LARGE SCALE GENOMIC DNA]</scope>
    <source>
        <strain evidence="1 2">DSM 13087</strain>
    </source>
</reference>
<protein>
    <submittedName>
        <fullName evidence="1">Uncharacterized protein</fullName>
    </submittedName>
</protein>
<gene>
    <name evidence="1" type="ORF">LY56_03226</name>
</gene>
<dbReference type="AlphaFoldDB" id="A0A2W7PNU8"/>